<dbReference type="PANTHER" id="PTHR21678">
    <property type="entry name" value="GROWTH INHIBITION AND DIFFERENTIATION RELATED PROTEIN 88"/>
    <property type="match status" value="1"/>
</dbReference>
<dbReference type="InterPro" id="IPR039884">
    <property type="entry name" value="R3HC1/R3HCL"/>
</dbReference>
<evidence type="ECO:0000313" key="2">
    <source>
        <dbReference type="Proteomes" id="UP000515159"/>
    </source>
</evidence>
<dbReference type="RefSeq" id="XP_033798947.1">
    <property type="nucleotide sequence ID" value="XM_033943056.1"/>
</dbReference>
<organism evidence="2 4">
    <name type="scientific">Geotrypetes seraphini</name>
    <name type="common">Gaboon caecilian</name>
    <name type="synonym">Caecilia seraphini</name>
    <dbReference type="NCBI Taxonomy" id="260995"/>
    <lineage>
        <taxon>Eukaryota</taxon>
        <taxon>Metazoa</taxon>
        <taxon>Chordata</taxon>
        <taxon>Craniata</taxon>
        <taxon>Vertebrata</taxon>
        <taxon>Euteleostomi</taxon>
        <taxon>Amphibia</taxon>
        <taxon>Gymnophiona</taxon>
        <taxon>Geotrypetes</taxon>
    </lineage>
</organism>
<evidence type="ECO:0000313" key="4">
    <source>
        <dbReference type="RefSeq" id="XP_033798946.1"/>
    </source>
</evidence>
<dbReference type="OrthoDB" id="5418203at2759"/>
<dbReference type="AlphaFoldDB" id="A0A6P8RE19"/>
<keyword evidence="2" id="KW-1185">Reference proteome</keyword>
<dbReference type="GeneID" id="117359798"/>
<feature type="compositionally biased region" description="Basic and acidic residues" evidence="1">
    <location>
        <begin position="1"/>
        <end position="16"/>
    </location>
</feature>
<dbReference type="RefSeq" id="XP_033798945.1">
    <property type="nucleotide sequence ID" value="XM_033943054.1"/>
</dbReference>
<dbReference type="RefSeq" id="XP_033798946.1">
    <property type="nucleotide sequence ID" value="XM_033943055.1"/>
</dbReference>
<feature type="region of interest" description="Disordered" evidence="1">
    <location>
        <begin position="1"/>
        <end position="95"/>
    </location>
</feature>
<evidence type="ECO:0000313" key="6">
    <source>
        <dbReference type="RefSeq" id="XP_033798948.1"/>
    </source>
</evidence>
<accession>A0A6P8RE19</accession>
<feature type="compositionally biased region" description="Basic and acidic residues" evidence="1">
    <location>
        <begin position="746"/>
        <end position="777"/>
    </location>
</feature>
<sequence length="777" mass="87416">MQHEAEKCKPRNRRPDMVLYMPKAQREAMTKTIERNAESRDSSNQVPFFNVGAESKHKRSEESSLQLKQSDCKGSSDGRKHSSNFGTHRCKAKQKEMQELQTQKSIHHKQSHHLSDPRVHKELVDIPEGSGQKICNITMSEERERELREAYSQTFHYYPCITDISLKNEQKPNNEKHFESGIQNITKVYELITRSDVEVPGNSATKMAVGTATSELKVADPRRPRLNKVTERTVFSGASSGDCMGEDFCCELDPVGTRLSDVTKQQYAISSEQLSSFYKTNELMNEALGRSDSILDCATVHEDEVTESCKGVINNVQGIAKERICDFPRLKYQIKGKALRITDNLSKNADTVSDSLLQGTAEATGYLSAEPSYKRDNLEELLNNCGYNEEISSNASSQNSEEFINSNSEYVDRCLYNSLNSTEISTSSESDNADKIVDSMHDHDYMTNNMLEHMCQKMAITSGQPGNIANNVLDPKNETLDRVLDYIPNNLFACESKSIDNEFEYASEVIDFTSKHSGNTANKLEYINGIENLSVTGKDSYRKESGTICSENGTKPKHQSDASCPIKSTCGESSADSEESWDSLYNDDGDCLDPRLLNELTGREKTVESSQDPQFNYYNYEPAELDLSDSFLPHVIEIYDFPPEFKTEDLLLAFSSYHKKGFDIKWVDGTHALGLFSSHIAAQDALKTKHPMVKVRPLSQATRASKAKARAGADFLQPAKQRPETSAVLARRLVIGALGVRSNQTKAEREAERKKLQEAKERRRLEAKQREDAWEGR</sequence>
<feature type="compositionally biased region" description="Basic and acidic residues" evidence="1">
    <location>
        <begin position="70"/>
        <end position="80"/>
    </location>
</feature>
<evidence type="ECO:0000256" key="1">
    <source>
        <dbReference type="SAM" id="MobiDB-lite"/>
    </source>
</evidence>
<dbReference type="CTD" id="27291"/>
<evidence type="ECO:0000313" key="3">
    <source>
        <dbReference type="RefSeq" id="XP_033798945.1"/>
    </source>
</evidence>
<evidence type="ECO:0000313" key="5">
    <source>
        <dbReference type="RefSeq" id="XP_033798947.1"/>
    </source>
</evidence>
<dbReference type="Gene3D" id="3.30.70.330">
    <property type="match status" value="1"/>
</dbReference>
<proteinExistence type="predicted"/>
<protein>
    <submittedName>
        <fullName evidence="3 4">Coiled-coil domain-containing protein R3HCC1L isoform X1</fullName>
    </submittedName>
</protein>
<feature type="region of interest" description="Disordered" evidence="1">
    <location>
        <begin position="548"/>
        <end position="575"/>
    </location>
</feature>
<dbReference type="RefSeq" id="XP_033798948.1">
    <property type="nucleotide sequence ID" value="XM_033943057.1"/>
</dbReference>
<dbReference type="CDD" id="cd12428">
    <property type="entry name" value="RRM_PARN"/>
    <property type="match status" value="1"/>
</dbReference>
<reference evidence="3 4" key="1">
    <citation type="submission" date="2025-04" db="UniProtKB">
        <authorList>
            <consortium name="RefSeq"/>
        </authorList>
    </citation>
    <scope>IDENTIFICATION</scope>
</reference>
<dbReference type="PANTHER" id="PTHR21678:SF7">
    <property type="entry name" value="COILED-COIL DOMAIN-CONTAINING PROTEIN R3HCC1L"/>
    <property type="match status" value="1"/>
</dbReference>
<dbReference type="InterPro" id="IPR012677">
    <property type="entry name" value="Nucleotide-bd_a/b_plait_sf"/>
</dbReference>
<feature type="region of interest" description="Disordered" evidence="1">
    <location>
        <begin position="744"/>
        <end position="777"/>
    </location>
</feature>
<dbReference type="KEGG" id="gsh:117359798"/>
<dbReference type="Proteomes" id="UP000515159">
    <property type="component" value="Chromosome 4"/>
</dbReference>
<gene>
    <name evidence="3 4 5 6" type="primary">R3HCC1L</name>
</gene>
<name>A0A6P8RE19_GEOSA</name>
<feature type="compositionally biased region" description="Basic and acidic residues" evidence="1">
    <location>
        <begin position="24"/>
        <end position="41"/>
    </location>
</feature>